<protein>
    <submittedName>
        <fullName evidence="6">Magnesium chelatase ATPase subunit D</fullName>
    </submittedName>
</protein>
<dbReference type="PATRIC" id="fig|1307839.3.peg.3013"/>
<dbReference type="EMBL" id="CP013118">
    <property type="protein sequence ID" value="ALO16488.1"/>
    <property type="molecule type" value="Genomic_DNA"/>
</dbReference>
<dbReference type="Proteomes" id="UP000064893">
    <property type="component" value="Chromosome"/>
</dbReference>
<comment type="similarity">
    <text evidence="3">Belongs to the MoxR family.</text>
</comment>
<evidence type="ECO:0000259" key="4">
    <source>
        <dbReference type="Pfam" id="PF07726"/>
    </source>
</evidence>
<dbReference type="Pfam" id="PF17863">
    <property type="entry name" value="AAA_lid_2"/>
    <property type="match status" value="1"/>
</dbReference>
<dbReference type="FunFam" id="3.40.50.300:FF:000640">
    <property type="entry name" value="MoxR family ATPase"/>
    <property type="match status" value="1"/>
</dbReference>
<accession>A0A0S2I241</accession>
<keyword evidence="7" id="KW-1185">Reference proteome</keyword>
<dbReference type="InterPro" id="IPR027417">
    <property type="entry name" value="P-loop_NTPase"/>
</dbReference>
<evidence type="ECO:0000313" key="7">
    <source>
        <dbReference type="Proteomes" id="UP000064893"/>
    </source>
</evidence>
<dbReference type="AlphaFoldDB" id="A0A0S2I241"/>
<dbReference type="STRING" id="1307839.L21SP5_02868"/>
<dbReference type="PANTHER" id="PTHR42759:SF1">
    <property type="entry name" value="MAGNESIUM-CHELATASE SUBUNIT CHLD"/>
    <property type="match status" value="1"/>
</dbReference>
<dbReference type="CDD" id="cd00009">
    <property type="entry name" value="AAA"/>
    <property type="match status" value="1"/>
</dbReference>
<evidence type="ECO:0000256" key="1">
    <source>
        <dbReference type="ARBA" id="ARBA00022741"/>
    </source>
</evidence>
<reference evidence="6 7" key="1">
    <citation type="submission" date="2015-11" db="EMBL/GenBank/DDBJ databases">
        <title>Description and complete genome sequence of a novel strain predominating in hypersaline microbial mats and representing a new family of the Bacteriodetes phylum.</title>
        <authorList>
            <person name="Spring S."/>
            <person name="Bunk B."/>
            <person name="Sproer C."/>
            <person name="Klenk H.-P."/>
        </authorList>
    </citation>
    <scope>NUCLEOTIDE SEQUENCE [LARGE SCALE GENOMIC DNA]</scope>
    <source>
        <strain evidence="6 7">L21-Spi-D4</strain>
    </source>
</reference>
<dbReference type="GO" id="GO:0005524">
    <property type="term" value="F:ATP binding"/>
    <property type="evidence" value="ECO:0007669"/>
    <property type="project" value="UniProtKB-KW"/>
</dbReference>
<dbReference type="Gene3D" id="1.10.8.80">
    <property type="entry name" value="Magnesium chelatase subunit I, C-Terminal domain"/>
    <property type="match status" value="1"/>
</dbReference>
<gene>
    <name evidence="6" type="ORF">L21SP5_02868</name>
</gene>
<feature type="domain" description="ChlI/MoxR AAA lid" evidence="5">
    <location>
        <begin position="304"/>
        <end position="371"/>
    </location>
</feature>
<dbReference type="PANTHER" id="PTHR42759">
    <property type="entry name" value="MOXR FAMILY PROTEIN"/>
    <property type="match status" value="1"/>
</dbReference>
<proteinExistence type="inferred from homology"/>
<dbReference type="KEGG" id="blq:L21SP5_02868"/>
<dbReference type="InterPro" id="IPR050764">
    <property type="entry name" value="CbbQ/NirQ/NorQ/GpvN"/>
</dbReference>
<feature type="domain" description="ATPase AAA-3" evidence="4">
    <location>
        <begin position="99"/>
        <end position="229"/>
    </location>
</feature>
<dbReference type="Gene3D" id="3.40.50.300">
    <property type="entry name" value="P-loop containing nucleotide triphosphate hydrolases"/>
    <property type="match status" value="1"/>
</dbReference>
<dbReference type="SUPFAM" id="SSF52540">
    <property type="entry name" value="P-loop containing nucleoside triphosphate hydrolases"/>
    <property type="match status" value="1"/>
</dbReference>
<dbReference type="PIRSF" id="PIRSF002849">
    <property type="entry name" value="AAA_ATPase_chaperone_MoxR_prd"/>
    <property type="match status" value="1"/>
</dbReference>
<keyword evidence="2" id="KW-0067">ATP-binding</keyword>
<dbReference type="GO" id="GO:0016887">
    <property type="term" value="F:ATP hydrolysis activity"/>
    <property type="evidence" value="ECO:0007669"/>
    <property type="project" value="InterPro"/>
</dbReference>
<organism evidence="6 7">
    <name type="scientific">Salinivirga cyanobacteriivorans</name>
    <dbReference type="NCBI Taxonomy" id="1307839"/>
    <lineage>
        <taxon>Bacteria</taxon>
        <taxon>Pseudomonadati</taxon>
        <taxon>Bacteroidota</taxon>
        <taxon>Bacteroidia</taxon>
        <taxon>Bacteroidales</taxon>
        <taxon>Salinivirgaceae</taxon>
        <taxon>Salinivirga</taxon>
    </lineage>
</organism>
<name>A0A0S2I241_9BACT</name>
<dbReference type="Pfam" id="PF07726">
    <property type="entry name" value="AAA_3"/>
    <property type="match status" value="1"/>
</dbReference>
<evidence type="ECO:0000313" key="6">
    <source>
        <dbReference type="EMBL" id="ALO16488.1"/>
    </source>
</evidence>
<evidence type="ECO:0000259" key="5">
    <source>
        <dbReference type="Pfam" id="PF17863"/>
    </source>
</evidence>
<sequence>MGMRIWYQSLSSFWVKVSLKLLCQWFNIPIDYVIFVLQKLKAKIKSEFMDTTTNIRELNERIKEESSFVEMITMEMNKVIVGQKHLVESLLIGLLSDGHILLEGVPGLAKTLAISTLAKTTDAGFSRIQFTPDLLPADLIGTMIYSQKKEQFEVKKGPIFNNFILADEINRAPAKVQSALLEAMQEKQVTIGENTFTLEKPFLVLATQNPIEQEGTYPLPEAQMDRFMLKAVVHYPKLDEEKRIMRENLLKDFPEASQVITRDAILKARDVVKDVYIDEKIEQYILDIVFATRTPEDYNLESLKEMISYGGSPRASINLAKAAKAYAFIKRRGYVVPEDVRAVCHDVLRHRIGLTYQAEAEELTTEDIINKVLNTVEVP</sequence>
<evidence type="ECO:0000256" key="2">
    <source>
        <dbReference type="ARBA" id="ARBA00022840"/>
    </source>
</evidence>
<evidence type="ECO:0000256" key="3">
    <source>
        <dbReference type="ARBA" id="ARBA00061607"/>
    </source>
</evidence>
<keyword evidence="1" id="KW-0547">Nucleotide-binding</keyword>
<dbReference type="InterPro" id="IPR011703">
    <property type="entry name" value="ATPase_AAA-3"/>
</dbReference>
<dbReference type="InterPro" id="IPR041628">
    <property type="entry name" value="ChlI/MoxR_AAA_lid"/>
</dbReference>